<evidence type="ECO:0000313" key="3">
    <source>
        <dbReference type="Proteomes" id="UP001500954"/>
    </source>
</evidence>
<evidence type="ECO:0000313" key="2">
    <source>
        <dbReference type="EMBL" id="GAA3568186.1"/>
    </source>
</evidence>
<dbReference type="EMBL" id="BAABCY010000042">
    <property type="protein sequence ID" value="GAA3568186.1"/>
    <property type="molecule type" value="Genomic_DNA"/>
</dbReference>
<dbReference type="RefSeq" id="WP_345005592.1">
    <property type="nucleotide sequence ID" value="NZ_BAABCY010000042.1"/>
</dbReference>
<gene>
    <name evidence="2" type="ORF">GCM10022395_17750</name>
</gene>
<dbReference type="Proteomes" id="UP001500954">
    <property type="component" value="Unassembled WGS sequence"/>
</dbReference>
<dbReference type="CDD" id="cd00158">
    <property type="entry name" value="RHOD"/>
    <property type="match status" value="1"/>
</dbReference>
<dbReference type="Gene3D" id="3.40.250.10">
    <property type="entry name" value="Rhodanese-like domain"/>
    <property type="match status" value="1"/>
</dbReference>
<dbReference type="PROSITE" id="PS50206">
    <property type="entry name" value="RHODANESE_3"/>
    <property type="match status" value="1"/>
</dbReference>
<dbReference type="SUPFAM" id="SSF52821">
    <property type="entry name" value="Rhodanese/Cell cycle control phosphatase"/>
    <property type="match status" value="1"/>
</dbReference>
<protein>
    <recommendedName>
        <fullName evidence="1">Rhodanese domain-containing protein</fullName>
    </recommendedName>
</protein>
<dbReference type="InterPro" id="IPR036873">
    <property type="entry name" value="Rhodanese-like_dom_sf"/>
</dbReference>
<comment type="caution">
    <text evidence="2">The sequence shown here is derived from an EMBL/GenBank/DDBJ whole genome shotgun (WGS) entry which is preliminary data.</text>
</comment>
<accession>A0ABP6XJI7</accession>
<sequence length="100" mass="11252">MGLFDFIFGSKKQQVKSFVEKGAVILDVRTQREWDNGHINDSIHIPLDELKNRVNEIKKFNKPVIVVCQSGIRATKAVNFLNLNNIEAINGGGWASLKTK</sequence>
<proteinExistence type="predicted"/>
<dbReference type="Pfam" id="PF00581">
    <property type="entry name" value="Rhodanese"/>
    <property type="match status" value="1"/>
</dbReference>
<dbReference type="PANTHER" id="PTHR43031:SF1">
    <property type="entry name" value="PYRIDINE NUCLEOTIDE-DISULPHIDE OXIDOREDUCTASE"/>
    <property type="match status" value="1"/>
</dbReference>
<dbReference type="SMART" id="SM00450">
    <property type="entry name" value="RHOD"/>
    <property type="match status" value="1"/>
</dbReference>
<keyword evidence="3" id="KW-1185">Reference proteome</keyword>
<feature type="domain" description="Rhodanese" evidence="1">
    <location>
        <begin position="19"/>
        <end position="99"/>
    </location>
</feature>
<dbReference type="InterPro" id="IPR001763">
    <property type="entry name" value="Rhodanese-like_dom"/>
</dbReference>
<organism evidence="2 3">
    <name type="scientific">Snuella lapsa</name>
    <dbReference type="NCBI Taxonomy" id="870481"/>
    <lineage>
        <taxon>Bacteria</taxon>
        <taxon>Pseudomonadati</taxon>
        <taxon>Bacteroidota</taxon>
        <taxon>Flavobacteriia</taxon>
        <taxon>Flavobacteriales</taxon>
        <taxon>Flavobacteriaceae</taxon>
        <taxon>Snuella</taxon>
    </lineage>
</organism>
<reference evidence="3" key="1">
    <citation type="journal article" date="2019" name="Int. J. Syst. Evol. Microbiol.">
        <title>The Global Catalogue of Microorganisms (GCM) 10K type strain sequencing project: providing services to taxonomists for standard genome sequencing and annotation.</title>
        <authorList>
            <consortium name="The Broad Institute Genomics Platform"/>
            <consortium name="The Broad Institute Genome Sequencing Center for Infectious Disease"/>
            <person name="Wu L."/>
            <person name="Ma J."/>
        </authorList>
    </citation>
    <scope>NUCLEOTIDE SEQUENCE [LARGE SCALE GENOMIC DNA]</scope>
    <source>
        <strain evidence="3">JCM 17111</strain>
    </source>
</reference>
<dbReference type="InterPro" id="IPR050229">
    <property type="entry name" value="GlpE_sulfurtransferase"/>
</dbReference>
<name>A0ABP6XJI7_9FLAO</name>
<evidence type="ECO:0000259" key="1">
    <source>
        <dbReference type="PROSITE" id="PS50206"/>
    </source>
</evidence>
<dbReference type="PANTHER" id="PTHR43031">
    <property type="entry name" value="FAD-DEPENDENT OXIDOREDUCTASE"/>
    <property type="match status" value="1"/>
</dbReference>